<evidence type="ECO:0000256" key="6">
    <source>
        <dbReference type="ARBA" id="ARBA00022989"/>
    </source>
</evidence>
<dbReference type="InterPro" id="IPR002549">
    <property type="entry name" value="AI-2E-like"/>
</dbReference>
<organism evidence="9 10">
    <name type="scientific">Pelomonas cellulosilytica</name>
    <dbReference type="NCBI Taxonomy" id="2906762"/>
    <lineage>
        <taxon>Bacteria</taxon>
        <taxon>Pseudomonadati</taxon>
        <taxon>Pseudomonadota</taxon>
        <taxon>Betaproteobacteria</taxon>
        <taxon>Burkholderiales</taxon>
        <taxon>Sphaerotilaceae</taxon>
        <taxon>Roseateles</taxon>
    </lineage>
</organism>
<evidence type="ECO:0000256" key="5">
    <source>
        <dbReference type="ARBA" id="ARBA00022692"/>
    </source>
</evidence>
<feature type="transmembrane region" description="Helical" evidence="8">
    <location>
        <begin position="318"/>
        <end position="343"/>
    </location>
</feature>
<dbReference type="PANTHER" id="PTHR21716:SF53">
    <property type="entry name" value="PERMEASE PERM-RELATED"/>
    <property type="match status" value="1"/>
</dbReference>
<keyword evidence="5 8" id="KW-0812">Transmembrane</keyword>
<evidence type="ECO:0000313" key="9">
    <source>
        <dbReference type="EMBL" id="MCE4557954.1"/>
    </source>
</evidence>
<feature type="transmembrane region" description="Helical" evidence="8">
    <location>
        <begin position="35"/>
        <end position="52"/>
    </location>
</feature>
<feature type="transmembrane region" description="Helical" evidence="8">
    <location>
        <begin position="279"/>
        <end position="298"/>
    </location>
</feature>
<reference evidence="9 10" key="1">
    <citation type="submission" date="2021-12" db="EMBL/GenBank/DDBJ databases">
        <title>Genome seq of P8.</title>
        <authorList>
            <person name="Seo T."/>
        </authorList>
    </citation>
    <scope>NUCLEOTIDE SEQUENCE [LARGE SCALE GENOMIC DNA]</scope>
    <source>
        <strain evidence="9 10">P8</strain>
    </source>
</reference>
<keyword evidence="7 8" id="KW-0472">Membrane</keyword>
<evidence type="ECO:0000256" key="4">
    <source>
        <dbReference type="ARBA" id="ARBA00022475"/>
    </source>
</evidence>
<dbReference type="Proteomes" id="UP001200741">
    <property type="component" value="Unassembled WGS sequence"/>
</dbReference>
<evidence type="ECO:0000256" key="1">
    <source>
        <dbReference type="ARBA" id="ARBA00004651"/>
    </source>
</evidence>
<protein>
    <submittedName>
        <fullName evidence="9">AI-2E family transporter</fullName>
    </submittedName>
</protein>
<comment type="similarity">
    <text evidence="2">Belongs to the autoinducer-2 exporter (AI-2E) (TC 2.A.86) family.</text>
</comment>
<keyword evidence="3" id="KW-0813">Transport</keyword>
<keyword evidence="6 8" id="KW-1133">Transmembrane helix</keyword>
<dbReference type="RefSeq" id="WP_233375344.1">
    <property type="nucleotide sequence ID" value="NZ_JAJTWU010000014.1"/>
</dbReference>
<evidence type="ECO:0000256" key="8">
    <source>
        <dbReference type="SAM" id="Phobius"/>
    </source>
</evidence>
<dbReference type="Pfam" id="PF01594">
    <property type="entry name" value="AI-2E_transport"/>
    <property type="match status" value="1"/>
</dbReference>
<feature type="transmembrane region" description="Helical" evidence="8">
    <location>
        <begin position="160"/>
        <end position="179"/>
    </location>
</feature>
<evidence type="ECO:0000256" key="2">
    <source>
        <dbReference type="ARBA" id="ARBA00009773"/>
    </source>
</evidence>
<comment type="caution">
    <text evidence="9">The sequence shown here is derived from an EMBL/GenBank/DDBJ whole genome shotgun (WGS) entry which is preliminary data.</text>
</comment>
<evidence type="ECO:0000313" key="10">
    <source>
        <dbReference type="Proteomes" id="UP001200741"/>
    </source>
</evidence>
<feature type="transmembrane region" description="Helical" evidence="8">
    <location>
        <begin position="64"/>
        <end position="88"/>
    </location>
</feature>
<evidence type="ECO:0000256" key="3">
    <source>
        <dbReference type="ARBA" id="ARBA00022448"/>
    </source>
</evidence>
<gene>
    <name evidence="9" type="ORF">LXT13_26545</name>
</gene>
<accession>A0ABS8Y416</accession>
<proteinExistence type="inferred from homology"/>
<keyword evidence="10" id="KW-1185">Reference proteome</keyword>
<dbReference type="EMBL" id="JAJTWU010000014">
    <property type="protein sequence ID" value="MCE4557954.1"/>
    <property type="molecule type" value="Genomic_DNA"/>
</dbReference>
<dbReference type="PANTHER" id="PTHR21716">
    <property type="entry name" value="TRANSMEMBRANE PROTEIN"/>
    <property type="match status" value="1"/>
</dbReference>
<feature type="transmembrane region" description="Helical" evidence="8">
    <location>
        <begin position="219"/>
        <end position="247"/>
    </location>
</feature>
<evidence type="ECO:0000256" key="7">
    <source>
        <dbReference type="ARBA" id="ARBA00023136"/>
    </source>
</evidence>
<sequence>MTSTEAREERTSSVALKILAGTCVLGLLYVGRGVLVPITLAAMLGFMMAPLVKKLRGLGLAQAPAAILTLAVAALATASVATAILLQLGTIADSMPRYEAHVRAKIATMREATLGRLAEAQGHADRLIGDLAPPSEPAHSSEAGNAGAPLALLMRFVSSLWAPLGTAGVVLLVLIFVLLEQDSLRDRLIRLTGGQDVRAATNAFNDAGQRLSRFFASQFSVNLGVAVVIGLLLAAVGVPQAAVWATLAGLLRFIPYVGFPVAAVCASTFAAAVVPGWELMGATLVVFLVVELVVAHVVEPKLYGHATGLSPFSVVVAAIFWGALWGPVGLLLSTPLMLCLVVAGRHVPALAFLDILFGDTPALTMSQRFYQRCISGDSVEIVADARAFLKRKSLAAYCDKIVIPAFEMATADQAQGLISDEQRRRCEQVVARIFSELAHEPRRTRAARGALLDATSLGIALRQGRVQREGRWQGRLDVPAGSVSLCISMADEQSQLIAELLVRVLRAEGLDARHVTIAELADPPAEARADIVGTAFVVGTAAHHLVSQDSQLLNETLVALSQSNIVLVMPALQRQEQIDPITTSLVHSTAYSFEEALALLEPRRTASDRARALGPSGS</sequence>
<comment type="subcellular location">
    <subcellularLocation>
        <location evidence="1">Cell membrane</location>
        <topology evidence="1">Multi-pass membrane protein</topology>
    </subcellularLocation>
</comment>
<feature type="transmembrane region" description="Helical" evidence="8">
    <location>
        <begin position="253"/>
        <end position="272"/>
    </location>
</feature>
<keyword evidence="4" id="KW-1003">Cell membrane</keyword>
<name>A0ABS8Y416_9BURK</name>